<dbReference type="Pfam" id="PF00535">
    <property type="entry name" value="Glycos_transf_2"/>
    <property type="match status" value="1"/>
</dbReference>
<organism evidence="7">
    <name type="scientific">hydrothermal vent metagenome</name>
    <dbReference type="NCBI Taxonomy" id="652676"/>
    <lineage>
        <taxon>unclassified sequences</taxon>
        <taxon>metagenomes</taxon>
        <taxon>ecological metagenomes</taxon>
    </lineage>
</organism>
<proteinExistence type="predicted"/>
<evidence type="ECO:0000256" key="2">
    <source>
        <dbReference type="ARBA" id="ARBA00022475"/>
    </source>
</evidence>
<evidence type="ECO:0000259" key="6">
    <source>
        <dbReference type="Pfam" id="PF00535"/>
    </source>
</evidence>
<dbReference type="Gene3D" id="3.90.550.10">
    <property type="entry name" value="Spore Coat Polysaccharide Biosynthesis Protein SpsA, Chain A"/>
    <property type="match status" value="1"/>
</dbReference>
<reference evidence="7" key="1">
    <citation type="submission" date="2018-06" db="EMBL/GenBank/DDBJ databases">
        <authorList>
            <person name="Zhirakovskaya E."/>
        </authorList>
    </citation>
    <scope>NUCLEOTIDE SEQUENCE</scope>
</reference>
<dbReference type="NCBIfam" id="TIGR04283">
    <property type="entry name" value="glyco_like_mftF"/>
    <property type="match status" value="1"/>
</dbReference>
<dbReference type="InterPro" id="IPR026461">
    <property type="entry name" value="Trfase_2_rSAM/seldom_assoc"/>
</dbReference>
<accession>A0A3B1BGD0</accession>
<dbReference type="CDD" id="cd02522">
    <property type="entry name" value="GT_2_like_a"/>
    <property type="match status" value="1"/>
</dbReference>
<dbReference type="SUPFAM" id="SSF53448">
    <property type="entry name" value="Nucleotide-diphospho-sugar transferases"/>
    <property type="match status" value="1"/>
</dbReference>
<gene>
    <name evidence="7" type="ORF">MNBD_GAMMA26-793</name>
</gene>
<dbReference type="PANTHER" id="PTHR43646">
    <property type="entry name" value="GLYCOSYLTRANSFERASE"/>
    <property type="match status" value="1"/>
</dbReference>
<dbReference type="InterPro" id="IPR029044">
    <property type="entry name" value="Nucleotide-diphossugar_trans"/>
</dbReference>
<evidence type="ECO:0000256" key="5">
    <source>
        <dbReference type="ARBA" id="ARBA00023136"/>
    </source>
</evidence>
<dbReference type="GO" id="GO:0016757">
    <property type="term" value="F:glycosyltransferase activity"/>
    <property type="evidence" value="ECO:0007669"/>
    <property type="project" value="UniProtKB-KW"/>
</dbReference>
<keyword evidence="5" id="KW-0472">Membrane</keyword>
<sequence length="228" mass="25427">MVSIIIPCLNEAGVICRLLESLQPLRCAGHEVILVDGGSTDGIVEVAEPLVDLLLDTEPSRSRQMNAGARSSVGDILWFLHADTRLPENAVEAVVEGLAEGDAVWGRFDIELSGKHPMLRVVGSMINRRSRWSGIATGDQGIFVTSKAFQTVGGFPYIPLMEDIVLSRQLKQLSLPRCLQQRLVTSSRRWEVNGIFRTILLMWFLRLAFFLGVSPHWLAQWYKAQVTK</sequence>
<dbReference type="AlphaFoldDB" id="A0A3B1BGD0"/>
<keyword evidence="3" id="KW-0328">Glycosyltransferase</keyword>
<evidence type="ECO:0000256" key="1">
    <source>
        <dbReference type="ARBA" id="ARBA00004236"/>
    </source>
</evidence>
<dbReference type="PANTHER" id="PTHR43646:SF2">
    <property type="entry name" value="GLYCOSYLTRANSFERASE 2-LIKE DOMAIN-CONTAINING PROTEIN"/>
    <property type="match status" value="1"/>
</dbReference>
<evidence type="ECO:0000256" key="3">
    <source>
        <dbReference type="ARBA" id="ARBA00022676"/>
    </source>
</evidence>
<evidence type="ECO:0000313" key="7">
    <source>
        <dbReference type="EMBL" id="VAX10874.1"/>
    </source>
</evidence>
<dbReference type="InterPro" id="IPR001173">
    <property type="entry name" value="Glyco_trans_2-like"/>
</dbReference>
<dbReference type="GO" id="GO:0005886">
    <property type="term" value="C:plasma membrane"/>
    <property type="evidence" value="ECO:0007669"/>
    <property type="project" value="UniProtKB-SubCell"/>
</dbReference>
<evidence type="ECO:0000256" key="4">
    <source>
        <dbReference type="ARBA" id="ARBA00022679"/>
    </source>
</evidence>
<feature type="domain" description="Glycosyltransferase 2-like" evidence="6">
    <location>
        <begin position="3"/>
        <end position="120"/>
    </location>
</feature>
<name>A0A3B1BGD0_9ZZZZ</name>
<dbReference type="EMBL" id="UOFX01000078">
    <property type="protein sequence ID" value="VAX10874.1"/>
    <property type="molecule type" value="Genomic_DNA"/>
</dbReference>
<keyword evidence="2" id="KW-1003">Cell membrane</keyword>
<keyword evidence="4 7" id="KW-0808">Transferase</keyword>
<comment type="subcellular location">
    <subcellularLocation>
        <location evidence="1">Cell membrane</location>
    </subcellularLocation>
</comment>
<protein>
    <submittedName>
        <fullName evidence="7">Glycosyl transferase, family 2</fullName>
    </submittedName>
</protein>